<sequence length="181" mass="20072">MNKILTIFALIGLVAFQACEGPEGPMGPQGEQGVQGAPGTPGVNIVGTTYEVDLDFTEEGQYSGLFEFPEALIESDAVLIYRLSAVDNGRDVWRLLPQTYFFSEGVLMYNFDYTIEDFSIFLDGAIDPTILPAQWTTDQIFRVIVLPSDFPEGRIDYSNYEAVTAMLGIEESDFQKLQANN</sequence>
<dbReference type="PROSITE" id="PS51257">
    <property type="entry name" value="PROKAR_LIPOPROTEIN"/>
    <property type="match status" value="1"/>
</dbReference>
<dbReference type="Proteomes" id="UP000664698">
    <property type="component" value="Unassembled WGS sequence"/>
</dbReference>
<dbReference type="EMBL" id="JAFKCW010000006">
    <property type="protein sequence ID" value="MBN7803432.1"/>
    <property type="molecule type" value="Genomic_DNA"/>
</dbReference>
<reference evidence="2 3" key="1">
    <citation type="submission" date="2021-03" db="EMBL/GenBank/DDBJ databases">
        <title>novel species isolated from a fishpond in China.</title>
        <authorList>
            <person name="Lu H."/>
            <person name="Cai Z."/>
        </authorList>
    </citation>
    <scope>NUCLEOTIDE SEQUENCE [LARGE SCALE GENOMIC DNA]</scope>
    <source>
        <strain evidence="2 3">JCM 31546</strain>
    </source>
</reference>
<keyword evidence="1" id="KW-0732">Signal</keyword>
<organism evidence="2 3">
    <name type="scientific">Algoriphagus aestuariicola</name>
    <dbReference type="NCBI Taxonomy" id="1852016"/>
    <lineage>
        <taxon>Bacteria</taxon>
        <taxon>Pseudomonadati</taxon>
        <taxon>Bacteroidota</taxon>
        <taxon>Cytophagia</taxon>
        <taxon>Cytophagales</taxon>
        <taxon>Cyclobacteriaceae</taxon>
        <taxon>Algoriphagus</taxon>
    </lineage>
</organism>
<gene>
    <name evidence="2" type="ORF">J0A67_21340</name>
</gene>
<evidence type="ECO:0000313" key="2">
    <source>
        <dbReference type="EMBL" id="MBN7803432.1"/>
    </source>
</evidence>
<feature type="signal peptide" evidence="1">
    <location>
        <begin position="1"/>
        <end position="20"/>
    </location>
</feature>
<evidence type="ECO:0000256" key="1">
    <source>
        <dbReference type="SAM" id="SignalP"/>
    </source>
</evidence>
<evidence type="ECO:0000313" key="3">
    <source>
        <dbReference type="Proteomes" id="UP000664698"/>
    </source>
</evidence>
<feature type="chain" id="PRO_5045874594" evidence="1">
    <location>
        <begin position="21"/>
        <end position="181"/>
    </location>
</feature>
<dbReference type="RefSeq" id="WP_206571433.1">
    <property type="nucleotide sequence ID" value="NZ_JAFKCW010000006.1"/>
</dbReference>
<comment type="caution">
    <text evidence="2">The sequence shown here is derived from an EMBL/GenBank/DDBJ whole genome shotgun (WGS) entry which is preliminary data.</text>
</comment>
<keyword evidence="3" id="KW-1185">Reference proteome</keyword>
<proteinExistence type="predicted"/>
<protein>
    <submittedName>
        <fullName evidence="2">Collagen-like protein</fullName>
    </submittedName>
</protein>
<name>A0ABS3BVX1_9BACT</name>
<dbReference type="Gene3D" id="1.20.5.320">
    <property type="entry name" value="6-Phosphogluconate Dehydrogenase, domain 3"/>
    <property type="match status" value="1"/>
</dbReference>
<accession>A0ABS3BVX1</accession>